<dbReference type="Pfam" id="PF12146">
    <property type="entry name" value="Hydrolase_4"/>
    <property type="match status" value="1"/>
</dbReference>
<organism evidence="2 3">
    <name type="scientific">Granulicella rosea</name>
    <dbReference type="NCBI Taxonomy" id="474952"/>
    <lineage>
        <taxon>Bacteria</taxon>
        <taxon>Pseudomonadati</taxon>
        <taxon>Acidobacteriota</taxon>
        <taxon>Terriglobia</taxon>
        <taxon>Terriglobales</taxon>
        <taxon>Acidobacteriaceae</taxon>
        <taxon>Granulicella</taxon>
    </lineage>
</organism>
<gene>
    <name evidence="2" type="ORF">SAMN05421770_10796</name>
</gene>
<protein>
    <submittedName>
        <fullName evidence="2">Pimeloyl-ACP methyl ester carboxylesterase</fullName>
    </submittedName>
</protein>
<evidence type="ECO:0000313" key="2">
    <source>
        <dbReference type="EMBL" id="SNT30966.1"/>
    </source>
</evidence>
<dbReference type="InterPro" id="IPR029058">
    <property type="entry name" value="AB_hydrolase_fold"/>
</dbReference>
<evidence type="ECO:0000259" key="1">
    <source>
        <dbReference type="Pfam" id="PF12146"/>
    </source>
</evidence>
<keyword evidence="3" id="KW-1185">Reference proteome</keyword>
<accession>A0A239LK65</accession>
<reference evidence="2 3" key="1">
    <citation type="submission" date="2017-06" db="EMBL/GenBank/DDBJ databases">
        <authorList>
            <person name="Kim H.J."/>
            <person name="Triplett B.A."/>
        </authorList>
    </citation>
    <scope>NUCLEOTIDE SEQUENCE [LARGE SCALE GENOMIC DNA]</scope>
    <source>
        <strain evidence="2 3">DSM 18704</strain>
    </source>
</reference>
<dbReference type="Proteomes" id="UP000198356">
    <property type="component" value="Unassembled WGS sequence"/>
</dbReference>
<dbReference type="Gene3D" id="3.40.50.1820">
    <property type="entry name" value="alpha/beta hydrolase"/>
    <property type="match status" value="1"/>
</dbReference>
<sequence>MRIVLLPGLDGTSDLYADLIMALPGEVRVRALCYPVDVCLDEEQLRASIDVWAETETPFLLVAESFSTPTAIRYAARSPENVLGLVLIAGFARSPLSGWRRILAGLFAGLLFRLPLPDSILRAALVGQDAPQSLLDAVRAAVGRVAPSVLAHRLRLVLNCDVRAELAQIAVPVLYVLAKGDRLVGQEALREIRRCLPGVEVVRVPGPHLLAQREPKRMVEILCRFLEQTAETAIK</sequence>
<dbReference type="InterPro" id="IPR022742">
    <property type="entry name" value="Hydrolase_4"/>
</dbReference>
<dbReference type="AlphaFoldDB" id="A0A239LK65"/>
<evidence type="ECO:0000313" key="3">
    <source>
        <dbReference type="Proteomes" id="UP000198356"/>
    </source>
</evidence>
<dbReference type="SUPFAM" id="SSF53474">
    <property type="entry name" value="alpha/beta-Hydrolases"/>
    <property type="match status" value="1"/>
</dbReference>
<dbReference type="RefSeq" id="WP_089409723.1">
    <property type="nucleotide sequence ID" value="NZ_FZOU01000007.1"/>
</dbReference>
<dbReference type="OrthoDB" id="8561148at2"/>
<feature type="domain" description="Serine aminopeptidase S33" evidence="1">
    <location>
        <begin position="54"/>
        <end position="195"/>
    </location>
</feature>
<name>A0A239LK65_9BACT</name>
<proteinExistence type="predicted"/>
<dbReference type="EMBL" id="FZOU01000007">
    <property type="protein sequence ID" value="SNT30966.1"/>
    <property type="molecule type" value="Genomic_DNA"/>
</dbReference>